<reference evidence="2" key="1">
    <citation type="submission" date="2005-09" db="EMBL/GenBank/DDBJ databases">
        <authorList>
            <person name="Mural R.J."/>
            <person name="Li P.W."/>
            <person name="Adams M.D."/>
            <person name="Amanatides P.G."/>
            <person name="Baden-Tillson H."/>
            <person name="Barnstead M."/>
            <person name="Chin S.H."/>
            <person name="Dew I."/>
            <person name="Evans C.A."/>
            <person name="Ferriera S."/>
            <person name="Flanigan M."/>
            <person name="Fosler C."/>
            <person name="Glodek A."/>
            <person name="Gu Z."/>
            <person name="Holt R.A."/>
            <person name="Jennings D."/>
            <person name="Kraft C.L."/>
            <person name="Lu F."/>
            <person name="Nguyen T."/>
            <person name="Nusskern D.R."/>
            <person name="Pfannkoch C.M."/>
            <person name="Sitter C."/>
            <person name="Sutton G.G."/>
            <person name="Venter J.C."/>
            <person name="Wang Z."/>
            <person name="Woodage T."/>
            <person name="Zheng X.H."/>
            <person name="Zhong F."/>
        </authorList>
    </citation>
    <scope>NUCLEOTIDE SEQUENCE [LARGE SCALE GENOMIC DNA]</scope>
    <source>
        <strain>BN</strain>
        <strain evidence="2">Sprague-Dawley</strain>
    </source>
</reference>
<name>A6KND0_RAT</name>
<accession>A6KND0</accession>
<organism evidence="1 2">
    <name type="scientific">Rattus norvegicus</name>
    <name type="common">Rat</name>
    <dbReference type="NCBI Taxonomy" id="10116"/>
    <lineage>
        <taxon>Eukaryota</taxon>
        <taxon>Metazoa</taxon>
        <taxon>Chordata</taxon>
        <taxon>Craniata</taxon>
        <taxon>Vertebrata</taxon>
        <taxon>Euteleostomi</taxon>
        <taxon>Mammalia</taxon>
        <taxon>Eutheria</taxon>
        <taxon>Euarchontoglires</taxon>
        <taxon>Glires</taxon>
        <taxon>Rodentia</taxon>
        <taxon>Myomorpha</taxon>
        <taxon>Muroidea</taxon>
        <taxon>Muridae</taxon>
        <taxon>Murinae</taxon>
        <taxon>Rattus</taxon>
    </lineage>
</organism>
<protein>
    <submittedName>
        <fullName evidence="1">RCG41273</fullName>
    </submittedName>
</protein>
<dbReference type="Proteomes" id="UP000234681">
    <property type="component" value="Chromosome 18"/>
</dbReference>
<proteinExistence type="predicted"/>
<evidence type="ECO:0000313" key="1">
    <source>
        <dbReference type="EMBL" id="EDL86655.1"/>
    </source>
</evidence>
<dbReference type="EMBL" id="CH474073">
    <property type="protein sequence ID" value="EDL86655.1"/>
    <property type="molecule type" value="Genomic_DNA"/>
</dbReference>
<sequence length="62" mass="6923">MDRRCLRSTIKRSFQLTAGKSTTQCLNTRDRACQMRAGKYPKSTVIMSSAIPTLPSSLCQRA</sequence>
<dbReference type="AlphaFoldDB" id="A6KND0"/>
<evidence type="ECO:0000313" key="2">
    <source>
        <dbReference type="Proteomes" id="UP000234681"/>
    </source>
</evidence>
<gene>
    <name evidence="1" type="ORF">rCG_41273</name>
</gene>